<evidence type="ECO:0000256" key="6">
    <source>
        <dbReference type="SAM" id="Phobius"/>
    </source>
</evidence>
<keyword evidence="5 6" id="KW-0472">Membrane</keyword>
<feature type="transmembrane region" description="Helical" evidence="6">
    <location>
        <begin position="87"/>
        <end position="105"/>
    </location>
</feature>
<evidence type="ECO:0000256" key="5">
    <source>
        <dbReference type="ARBA" id="ARBA00023136"/>
    </source>
</evidence>
<keyword evidence="8" id="KW-1185">Reference proteome</keyword>
<keyword evidence="3 6" id="KW-0812">Transmembrane</keyword>
<dbReference type="GeneID" id="85731898"/>
<feature type="transmembrane region" description="Helical" evidence="6">
    <location>
        <begin position="54"/>
        <end position="75"/>
    </location>
</feature>
<feature type="transmembrane region" description="Helical" evidence="6">
    <location>
        <begin position="21"/>
        <end position="42"/>
    </location>
</feature>
<dbReference type="KEGG" id="mrc:R6Y96_02035"/>
<dbReference type="InterPro" id="IPR020948">
    <property type="entry name" value="P_starv_induced_PsiE-like"/>
</dbReference>
<dbReference type="AlphaFoldDB" id="A0AAX4FVV3"/>
<keyword evidence="2" id="KW-1003">Cell membrane</keyword>
<reference evidence="7 8" key="1">
    <citation type="submission" date="2023-10" db="EMBL/GenBank/DDBJ databases">
        <title>The complete genome sequence of Methanoculleus receptaculi DSM 18860.</title>
        <authorList>
            <person name="Lai S.-J."/>
            <person name="You Y.-T."/>
            <person name="Chen S.-C."/>
        </authorList>
    </citation>
    <scope>NUCLEOTIDE SEQUENCE [LARGE SCALE GENOMIC DNA]</scope>
    <source>
        <strain evidence="7 8">DSM 18860</strain>
    </source>
</reference>
<sequence>MIPSRYYAENAVPVISWVTQCIYLLIAVALSVLALVSLYDVLLQMVALIHAEDTMQGALEVLHALLLTLILVEILETVTAYFRTKKVLVTPILIAGVTAMVRRVLIFGVEVHEPAEIGMTLAAILVLTIAIVYIGKQERQETYLDVG</sequence>
<dbReference type="GO" id="GO:0005886">
    <property type="term" value="C:plasma membrane"/>
    <property type="evidence" value="ECO:0007669"/>
    <property type="project" value="UniProtKB-SubCell"/>
</dbReference>
<protein>
    <submittedName>
        <fullName evidence="7">Phosphate-starvation-inducible PsiE family protein</fullName>
    </submittedName>
</protein>
<accession>A0AAX4FVV3</accession>
<evidence type="ECO:0000256" key="3">
    <source>
        <dbReference type="ARBA" id="ARBA00022692"/>
    </source>
</evidence>
<evidence type="ECO:0000313" key="8">
    <source>
        <dbReference type="Proteomes" id="UP001305652"/>
    </source>
</evidence>
<proteinExistence type="predicted"/>
<organism evidence="7 8">
    <name type="scientific">Methanoculleus receptaculi</name>
    <dbReference type="NCBI Taxonomy" id="394967"/>
    <lineage>
        <taxon>Archaea</taxon>
        <taxon>Methanobacteriati</taxon>
        <taxon>Methanobacteriota</taxon>
        <taxon>Stenosarchaea group</taxon>
        <taxon>Methanomicrobia</taxon>
        <taxon>Methanomicrobiales</taxon>
        <taxon>Methanomicrobiaceae</taxon>
        <taxon>Methanoculleus</taxon>
    </lineage>
</organism>
<evidence type="ECO:0000313" key="7">
    <source>
        <dbReference type="EMBL" id="WOX58056.1"/>
    </source>
</evidence>
<dbReference type="RefSeq" id="WP_318621835.1">
    <property type="nucleotide sequence ID" value="NZ_CP137642.1"/>
</dbReference>
<dbReference type="Pfam" id="PF06146">
    <property type="entry name" value="PsiE"/>
    <property type="match status" value="1"/>
</dbReference>
<feature type="transmembrane region" description="Helical" evidence="6">
    <location>
        <begin position="117"/>
        <end position="135"/>
    </location>
</feature>
<evidence type="ECO:0000256" key="1">
    <source>
        <dbReference type="ARBA" id="ARBA00004651"/>
    </source>
</evidence>
<evidence type="ECO:0000256" key="2">
    <source>
        <dbReference type="ARBA" id="ARBA00022475"/>
    </source>
</evidence>
<evidence type="ECO:0000256" key="4">
    <source>
        <dbReference type="ARBA" id="ARBA00022989"/>
    </source>
</evidence>
<comment type="subcellular location">
    <subcellularLocation>
        <location evidence="1">Cell membrane</location>
        <topology evidence="1">Multi-pass membrane protein</topology>
    </subcellularLocation>
</comment>
<gene>
    <name evidence="7" type="ORF">R6Y96_02035</name>
</gene>
<keyword evidence="4 6" id="KW-1133">Transmembrane helix</keyword>
<dbReference type="EMBL" id="CP137642">
    <property type="protein sequence ID" value="WOX58056.1"/>
    <property type="molecule type" value="Genomic_DNA"/>
</dbReference>
<dbReference type="Proteomes" id="UP001305652">
    <property type="component" value="Chromosome"/>
</dbReference>
<name>A0AAX4FVV3_9EURY</name>